<dbReference type="Pfam" id="PF09348">
    <property type="entry name" value="DUF1990"/>
    <property type="match status" value="1"/>
</dbReference>
<evidence type="ECO:0000259" key="1">
    <source>
        <dbReference type="Pfam" id="PF09348"/>
    </source>
</evidence>
<reference evidence="3" key="1">
    <citation type="submission" date="2016-10" db="EMBL/GenBank/DDBJ databases">
        <authorList>
            <person name="Varghese N."/>
        </authorList>
    </citation>
    <scope>NUCLEOTIDE SEQUENCE [LARGE SCALE GENOMIC DNA]</scope>
    <source>
        <strain evidence="3">DSM 44719</strain>
    </source>
</reference>
<evidence type="ECO:0000313" key="3">
    <source>
        <dbReference type="Proteomes" id="UP000183407"/>
    </source>
</evidence>
<proteinExistence type="predicted"/>
<dbReference type="Proteomes" id="UP000183407">
    <property type="component" value="Unassembled WGS sequence"/>
</dbReference>
<gene>
    <name evidence="2" type="ORF">SAMN04490220_2929</name>
</gene>
<dbReference type="SUPFAM" id="SSF55961">
    <property type="entry name" value="Bet v1-like"/>
    <property type="match status" value="1"/>
</dbReference>
<dbReference type="PANTHER" id="PTHR34202:SF1">
    <property type="entry name" value="UPF0548 PROTEIN"/>
    <property type="match status" value="1"/>
</dbReference>
<feature type="domain" description="DUF1990" evidence="1">
    <location>
        <begin position="21"/>
        <end position="175"/>
    </location>
</feature>
<sequence>MTPDREESTVISTSRDLPAFTYPEVGASRDRPFPAGYHHLSEQKVIGYGAEAFDTAAAHLCSWGMHRDAGLGVQADSPTAAPGTSVELRWGIGPVRLRFSCRVVYVVDEPHRKGFAYGTLPGHPERGEESFVVEQRPDGTVLATISAFSTPGRWFTRLGGPAGRVVQRVMTRRYLDVLAEATQ</sequence>
<dbReference type="AlphaFoldDB" id="A0A1H4WEB0"/>
<dbReference type="InterPro" id="IPR018960">
    <property type="entry name" value="DUF1990"/>
</dbReference>
<protein>
    <submittedName>
        <fullName evidence="2">Uncharacterized protein, UPF0548 family</fullName>
    </submittedName>
</protein>
<dbReference type="EMBL" id="FNTL01000004">
    <property type="protein sequence ID" value="SEC91649.1"/>
    <property type="molecule type" value="Genomic_DNA"/>
</dbReference>
<dbReference type="RefSeq" id="WP_240319746.1">
    <property type="nucleotide sequence ID" value="NZ_FNTL01000004.1"/>
</dbReference>
<accession>A0A1H4WEB0</accession>
<evidence type="ECO:0000313" key="2">
    <source>
        <dbReference type="EMBL" id="SEC91649.1"/>
    </source>
</evidence>
<dbReference type="PIRSF" id="PIRSF010260">
    <property type="entry name" value="UCP010260"/>
    <property type="match status" value="1"/>
</dbReference>
<name>A0A1H4WEB0_RHOJO</name>
<dbReference type="InterPro" id="IPR014457">
    <property type="entry name" value="UCP010260"/>
</dbReference>
<dbReference type="PANTHER" id="PTHR34202">
    <property type="entry name" value="UPF0548 PROTEIN"/>
    <property type="match status" value="1"/>
</dbReference>
<organism evidence="2 3">
    <name type="scientific">Rhodococcus jostii</name>
    <dbReference type="NCBI Taxonomy" id="132919"/>
    <lineage>
        <taxon>Bacteria</taxon>
        <taxon>Bacillati</taxon>
        <taxon>Actinomycetota</taxon>
        <taxon>Actinomycetes</taxon>
        <taxon>Mycobacteriales</taxon>
        <taxon>Nocardiaceae</taxon>
        <taxon>Rhodococcus</taxon>
    </lineage>
</organism>